<organism evidence="1 2">
    <name type="scientific">Pontibacter ruber</name>
    <dbReference type="NCBI Taxonomy" id="1343895"/>
    <lineage>
        <taxon>Bacteria</taxon>
        <taxon>Pseudomonadati</taxon>
        <taxon>Bacteroidota</taxon>
        <taxon>Cytophagia</taxon>
        <taxon>Cytophagales</taxon>
        <taxon>Hymenobacteraceae</taxon>
        <taxon>Pontibacter</taxon>
    </lineage>
</organism>
<reference evidence="2" key="1">
    <citation type="journal article" date="2019" name="Int. J. Syst. Evol. Microbiol.">
        <title>The Global Catalogue of Microorganisms (GCM) 10K type strain sequencing project: providing services to taxonomists for standard genome sequencing and annotation.</title>
        <authorList>
            <consortium name="The Broad Institute Genomics Platform"/>
            <consortium name="The Broad Institute Genome Sequencing Center for Infectious Disease"/>
            <person name="Wu L."/>
            <person name="Ma J."/>
        </authorList>
    </citation>
    <scope>NUCLEOTIDE SEQUENCE [LARGE SCALE GENOMIC DNA]</scope>
    <source>
        <strain evidence="2">CGMCC 4.1782</strain>
    </source>
</reference>
<keyword evidence="2" id="KW-1185">Reference proteome</keyword>
<name>A0ABW5D3J8_9BACT</name>
<proteinExistence type="predicted"/>
<protein>
    <recommendedName>
        <fullName evidence="3">DUF4259 domain-containing protein</fullName>
    </recommendedName>
</protein>
<dbReference type="RefSeq" id="WP_250431965.1">
    <property type="nucleotide sequence ID" value="NZ_JALPRR010000004.1"/>
</dbReference>
<dbReference type="Proteomes" id="UP001597374">
    <property type="component" value="Unassembled WGS sequence"/>
</dbReference>
<evidence type="ECO:0008006" key="3">
    <source>
        <dbReference type="Google" id="ProtNLM"/>
    </source>
</evidence>
<accession>A0ABW5D3J8</accession>
<sequence length="250" mass="28504">MSAWGPALFSDDFACDIRDDFKELVGEGMSPQNATDELMAAYKEEMNNTDEGSVFWLSLSSIQWSTGRLLEEVKQKALSIIENGADLHRWSEDKKLLDKRKQVLEKLKVQLLSPQPKSKKLPKIYKENTPYNIGDIFSYRHSTGNYALLRVIGIHQDKGGRSAVCELLDYFEREIDTSKDFSSTPIKAIYNPHSPITKFMAAEISAKYAPKQEIFKLIAANTKPVQIPRGYSALFWRDMDKHLSTAFENE</sequence>
<dbReference type="EMBL" id="JBHUIM010000003">
    <property type="protein sequence ID" value="MFD2248099.1"/>
    <property type="molecule type" value="Genomic_DNA"/>
</dbReference>
<comment type="caution">
    <text evidence="1">The sequence shown here is derived from an EMBL/GenBank/DDBJ whole genome shotgun (WGS) entry which is preliminary data.</text>
</comment>
<gene>
    <name evidence="1" type="ORF">ACFSKP_17660</name>
</gene>
<evidence type="ECO:0000313" key="1">
    <source>
        <dbReference type="EMBL" id="MFD2248099.1"/>
    </source>
</evidence>
<evidence type="ECO:0000313" key="2">
    <source>
        <dbReference type="Proteomes" id="UP001597374"/>
    </source>
</evidence>